<comment type="caution">
    <text evidence="1">The sequence shown here is derived from an EMBL/GenBank/DDBJ whole genome shotgun (WGS) entry which is preliminary data.</text>
</comment>
<dbReference type="RefSeq" id="WP_393011690.1">
    <property type="nucleotide sequence ID" value="NZ_JAZAQF010000042.1"/>
</dbReference>
<sequence>MRTPIQVGSEIKRIITFEVNSIGEAMPVVIYKKKVVDPAAQPGAIEAAPVSAKGILEKIVDSQIQAASEFKVLNEQSGEKWLKDLAKNISLAIVKGGDALA</sequence>
<dbReference type="EMBL" id="JAZAQF010000042">
    <property type="protein sequence ID" value="MFG3817395.1"/>
    <property type="molecule type" value="Genomic_DNA"/>
</dbReference>
<organism evidence="1 2">
    <name type="scientific">Limnothrix redekei LRLZ20PSL1</name>
    <dbReference type="NCBI Taxonomy" id="3112953"/>
    <lineage>
        <taxon>Bacteria</taxon>
        <taxon>Bacillati</taxon>
        <taxon>Cyanobacteriota</taxon>
        <taxon>Cyanophyceae</taxon>
        <taxon>Pseudanabaenales</taxon>
        <taxon>Pseudanabaenaceae</taxon>
        <taxon>Limnothrix</taxon>
    </lineage>
</organism>
<dbReference type="Proteomes" id="UP001604335">
    <property type="component" value="Unassembled WGS sequence"/>
</dbReference>
<accession>A0ABW7C882</accession>
<keyword evidence="2" id="KW-1185">Reference proteome</keyword>
<protein>
    <submittedName>
        <fullName evidence="1">Uncharacterized protein</fullName>
    </submittedName>
</protein>
<name>A0ABW7C882_9CYAN</name>
<evidence type="ECO:0000313" key="1">
    <source>
        <dbReference type="EMBL" id="MFG3817395.1"/>
    </source>
</evidence>
<proteinExistence type="predicted"/>
<reference evidence="2" key="1">
    <citation type="journal article" date="2024" name="Algal Res.">
        <title>Biochemical, toxicological and genomic investigation of a high-biomass producing Limnothrix strain isolated from Italian shallow drinking water reservoir.</title>
        <authorList>
            <person name="Simonazzi M."/>
            <person name="Shishido T.K."/>
            <person name="Delbaje E."/>
            <person name="Wahlsten M."/>
            <person name="Fewer D.P."/>
            <person name="Sivonen K."/>
            <person name="Pezzolesi L."/>
            <person name="Pistocchi R."/>
        </authorList>
    </citation>
    <scope>NUCLEOTIDE SEQUENCE [LARGE SCALE GENOMIC DNA]</scope>
    <source>
        <strain evidence="2">LRLZ20PSL1</strain>
    </source>
</reference>
<gene>
    <name evidence="1" type="ORF">VPK24_07070</name>
</gene>
<evidence type="ECO:0000313" key="2">
    <source>
        <dbReference type="Proteomes" id="UP001604335"/>
    </source>
</evidence>